<sequence>MFINQQRLGYFHAVYTHGKICKAADYLNTDASVITRQIKLLEGYIGHKLFERSQRGRKNLTLLFGICK</sequence>
<dbReference type="GO" id="GO:0003700">
    <property type="term" value="F:DNA-binding transcription factor activity"/>
    <property type="evidence" value="ECO:0007669"/>
    <property type="project" value="InterPro"/>
</dbReference>
<keyword evidence="2" id="KW-1185">Reference proteome</keyword>
<evidence type="ECO:0000313" key="1">
    <source>
        <dbReference type="EMBL" id="BBE09320.1"/>
    </source>
</evidence>
<gene>
    <name evidence="1" type="ORF">MCB1EB_1159</name>
</gene>
<dbReference type="InterPro" id="IPR000847">
    <property type="entry name" value="LysR_HTH_N"/>
</dbReference>
<dbReference type="InterPro" id="IPR036390">
    <property type="entry name" value="WH_DNA-bd_sf"/>
</dbReference>
<dbReference type="EMBL" id="AP018150">
    <property type="protein sequence ID" value="BBE09320.1"/>
    <property type="molecule type" value="Genomic_DNA"/>
</dbReference>
<dbReference type="InterPro" id="IPR036388">
    <property type="entry name" value="WH-like_DNA-bd_sf"/>
</dbReference>
<organism evidence="1 2">
    <name type="scientific">Mycoavidus cysteinexigens</name>
    <dbReference type="NCBI Taxonomy" id="1553431"/>
    <lineage>
        <taxon>Bacteria</taxon>
        <taxon>Pseudomonadati</taxon>
        <taxon>Pseudomonadota</taxon>
        <taxon>Betaproteobacteria</taxon>
        <taxon>Burkholderiales</taxon>
        <taxon>Burkholderiaceae</taxon>
        <taxon>Mycoavidus</taxon>
    </lineage>
</organism>
<reference evidence="1 2" key="1">
    <citation type="journal article" date="2018" name="Microbes Environ.">
        <title>Comparative Genomic Insights into Endofungal Lifestyles of Two Bacterial Endosymbionts, Mycoavidus cysteinexigens and Burkholderia rhizoxinica.</title>
        <authorList>
            <person name="Sharmin D."/>
            <person name="Guo Y."/>
            <person name="Nishizawa T."/>
            <person name="Ohshima S."/>
            <person name="Sato Y."/>
            <person name="Takashima Y."/>
            <person name="Narisawa K."/>
            <person name="Ohta H."/>
        </authorList>
    </citation>
    <scope>NUCLEOTIDE SEQUENCE [LARGE SCALE GENOMIC DNA]</scope>
    <source>
        <strain evidence="1 2">B1-EB</strain>
    </source>
</reference>
<protein>
    <submittedName>
        <fullName evidence="1">LysR family transcriptional regulator</fullName>
    </submittedName>
</protein>
<dbReference type="AlphaFoldDB" id="A0A2Z6EV34"/>
<dbReference type="Proteomes" id="UP000282597">
    <property type="component" value="Chromosome"/>
</dbReference>
<proteinExistence type="predicted"/>
<dbReference type="PROSITE" id="PS50931">
    <property type="entry name" value="HTH_LYSR"/>
    <property type="match status" value="1"/>
</dbReference>
<dbReference type="KEGG" id="mcys:MCB1EB_1159"/>
<dbReference type="Pfam" id="PF00126">
    <property type="entry name" value="HTH_1"/>
    <property type="match status" value="1"/>
</dbReference>
<evidence type="ECO:0000313" key="2">
    <source>
        <dbReference type="Proteomes" id="UP000282597"/>
    </source>
</evidence>
<dbReference type="SUPFAM" id="SSF46785">
    <property type="entry name" value="Winged helix' DNA-binding domain"/>
    <property type="match status" value="1"/>
</dbReference>
<accession>A0A2Z6EV34</accession>
<dbReference type="Gene3D" id="1.10.10.10">
    <property type="entry name" value="Winged helix-like DNA-binding domain superfamily/Winged helix DNA-binding domain"/>
    <property type="match status" value="1"/>
</dbReference>
<name>A0A2Z6EV34_9BURK</name>